<dbReference type="Pfam" id="PF00829">
    <property type="entry name" value="Ribosomal_L21p"/>
    <property type="match status" value="1"/>
</dbReference>
<dbReference type="InterPro" id="IPR028909">
    <property type="entry name" value="bL21-like"/>
</dbReference>
<dbReference type="PROSITE" id="PS01169">
    <property type="entry name" value="RIBOSOMAL_L21"/>
    <property type="match status" value="1"/>
</dbReference>
<dbReference type="EMBL" id="FTOI01000005">
    <property type="protein sequence ID" value="SIS72149.1"/>
    <property type="molecule type" value="Genomic_DNA"/>
</dbReference>
<evidence type="ECO:0000256" key="3">
    <source>
        <dbReference type="ARBA" id="ARBA00022884"/>
    </source>
</evidence>
<dbReference type="GO" id="GO:0005737">
    <property type="term" value="C:cytoplasm"/>
    <property type="evidence" value="ECO:0007669"/>
    <property type="project" value="UniProtKB-ARBA"/>
</dbReference>
<dbReference type="HAMAP" id="MF_01363">
    <property type="entry name" value="Ribosomal_bL21"/>
    <property type="match status" value="1"/>
</dbReference>
<evidence type="ECO:0000313" key="9">
    <source>
        <dbReference type="Proteomes" id="UP000185839"/>
    </source>
</evidence>
<dbReference type="NCBIfam" id="TIGR00061">
    <property type="entry name" value="L21"/>
    <property type="match status" value="1"/>
</dbReference>
<evidence type="ECO:0000256" key="4">
    <source>
        <dbReference type="ARBA" id="ARBA00022980"/>
    </source>
</evidence>
<dbReference type="GO" id="GO:0006412">
    <property type="term" value="P:translation"/>
    <property type="evidence" value="ECO:0007669"/>
    <property type="project" value="UniProtKB-UniRule"/>
</dbReference>
<dbReference type="Gene3D" id="1.10.150.20">
    <property type="entry name" value="5' to 3' exonuclease, C-terminal subdomain"/>
    <property type="match status" value="1"/>
</dbReference>
<sequence>MFAIVEIAGLQYKVEQDQKLFVNRLKGDIGGKVSFDKVLLTVNGSTTIGAPAVSGITVDAEIINHLKADKVIIFKKKRRKGYEKKNGHRQSLTQIQITGITGFDAKKEEKKAAPKAKKEAVVAEEAPAAKKSAKKGDDLTIIEGIGPKVAAIFVEAGIKSFADLAKKSKEELEAILDPNGAAYVAMDATTWAQQAQLAADGKMDELQALKDELNGGKS</sequence>
<dbReference type="InterPro" id="IPR018258">
    <property type="entry name" value="Ribosomal_bL21_CS"/>
</dbReference>
<reference evidence="9" key="1">
    <citation type="submission" date="2017-01" db="EMBL/GenBank/DDBJ databases">
        <authorList>
            <person name="Varghese N."/>
            <person name="Submissions S."/>
        </authorList>
    </citation>
    <scope>NUCLEOTIDE SEQUENCE [LARGE SCALE GENOMIC DNA]</scope>
    <source>
        <strain evidence="9">DSM 23145</strain>
    </source>
</reference>
<evidence type="ECO:0000256" key="1">
    <source>
        <dbReference type="ARBA" id="ARBA00008563"/>
    </source>
</evidence>
<dbReference type="GO" id="GO:0005840">
    <property type="term" value="C:ribosome"/>
    <property type="evidence" value="ECO:0007669"/>
    <property type="project" value="UniProtKB-KW"/>
</dbReference>
<accession>A0A1N7LE84</accession>
<evidence type="ECO:0000256" key="2">
    <source>
        <dbReference type="ARBA" id="ARBA00022730"/>
    </source>
</evidence>
<keyword evidence="2 6" id="KW-0699">rRNA-binding</keyword>
<comment type="function">
    <text evidence="6 7">This protein binds to 23S rRNA in the presence of protein L20.</text>
</comment>
<keyword evidence="5 6" id="KW-0687">Ribonucleoprotein</keyword>
<keyword evidence="4 6" id="KW-0689">Ribosomal protein</keyword>
<comment type="similarity">
    <text evidence="1 6 7">Belongs to the bacterial ribosomal protein bL21 family.</text>
</comment>
<proteinExistence type="inferred from homology"/>
<protein>
    <recommendedName>
        <fullName evidence="6">Large ribosomal subunit protein bL21</fullName>
    </recommendedName>
</protein>
<dbReference type="InterPro" id="IPR001787">
    <property type="entry name" value="Ribosomal_bL21"/>
</dbReference>
<dbReference type="Proteomes" id="UP000185839">
    <property type="component" value="Unassembled WGS sequence"/>
</dbReference>
<evidence type="ECO:0000256" key="5">
    <source>
        <dbReference type="ARBA" id="ARBA00023274"/>
    </source>
</evidence>
<evidence type="ECO:0000256" key="7">
    <source>
        <dbReference type="RuleBase" id="RU000562"/>
    </source>
</evidence>
<comment type="subunit">
    <text evidence="6">Part of the 50S ribosomal subunit. Contacts protein L20.</text>
</comment>
<dbReference type="PANTHER" id="PTHR21349">
    <property type="entry name" value="50S RIBOSOMAL PROTEIN L21"/>
    <property type="match status" value="1"/>
</dbReference>
<keyword evidence="9" id="KW-1185">Reference proteome</keyword>
<keyword evidence="3 6" id="KW-0694">RNA-binding</keyword>
<dbReference type="InterPro" id="IPR036164">
    <property type="entry name" value="bL21-like_sf"/>
</dbReference>
<dbReference type="PANTHER" id="PTHR21349:SF0">
    <property type="entry name" value="LARGE RIBOSOMAL SUBUNIT PROTEIN BL21M"/>
    <property type="match status" value="1"/>
</dbReference>
<dbReference type="OrthoDB" id="9813334at2"/>
<evidence type="ECO:0000256" key="6">
    <source>
        <dbReference type="HAMAP-Rule" id="MF_01363"/>
    </source>
</evidence>
<dbReference type="SUPFAM" id="SSF141091">
    <property type="entry name" value="L21p-like"/>
    <property type="match status" value="1"/>
</dbReference>
<dbReference type="STRING" id="713588.SAMN05421789_10539"/>
<dbReference type="GO" id="GO:0003735">
    <property type="term" value="F:structural constituent of ribosome"/>
    <property type="evidence" value="ECO:0007669"/>
    <property type="project" value="InterPro"/>
</dbReference>
<evidence type="ECO:0000313" key="8">
    <source>
        <dbReference type="EMBL" id="SIS72149.1"/>
    </source>
</evidence>
<gene>
    <name evidence="6" type="primary">rplU</name>
    <name evidence="8" type="ORF">SAMN05421789_10539</name>
</gene>
<dbReference type="AlphaFoldDB" id="A0A1N7LE84"/>
<dbReference type="GO" id="GO:1990904">
    <property type="term" value="C:ribonucleoprotein complex"/>
    <property type="evidence" value="ECO:0007669"/>
    <property type="project" value="UniProtKB-KW"/>
</dbReference>
<organism evidence="8 9">
    <name type="scientific">Kaistella chaponensis</name>
    <dbReference type="NCBI Taxonomy" id="713588"/>
    <lineage>
        <taxon>Bacteria</taxon>
        <taxon>Pseudomonadati</taxon>
        <taxon>Bacteroidota</taxon>
        <taxon>Flavobacteriia</taxon>
        <taxon>Flavobacteriales</taxon>
        <taxon>Weeksellaceae</taxon>
        <taxon>Chryseobacterium group</taxon>
        <taxon>Kaistella</taxon>
    </lineage>
</organism>
<dbReference type="GO" id="GO:0019843">
    <property type="term" value="F:rRNA binding"/>
    <property type="evidence" value="ECO:0007669"/>
    <property type="project" value="UniProtKB-UniRule"/>
</dbReference>
<dbReference type="Pfam" id="PF14520">
    <property type="entry name" value="HHH_5"/>
    <property type="match status" value="1"/>
</dbReference>
<name>A0A1N7LE84_9FLAO</name>
<dbReference type="RefSeq" id="WP_076386627.1">
    <property type="nucleotide sequence ID" value="NZ_FTOI01000005.1"/>
</dbReference>